<reference evidence="1 2" key="1">
    <citation type="submission" date="2015-09" db="EMBL/GenBank/DDBJ databases">
        <authorList>
            <consortium name="Pathogen Informatics"/>
        </authorList>
    </citation>
    <scope>NUCLEOTIDE SEQUENCE [LARGE SCALE GENOMIC DNA]</scope>
    <source>
        <strain evidence="1 2">2789STDY5608863</strain>
    </source>
</reference>
<accession>A0A173U7C5</accession>
<organism evidence="1 2">
    <name type="scientific">Roseburia faecis</name>
    <dbReference type="NCBI Taxonomy" id="301302"/>
    <lineage>
        <taxon>Bacteria</taxon>
        <taxon>Bacillati</taxon>
        <taxon>Bacillota</taxon>
        <taxon>Clostridia</taxon>
        <taxon>Lachnospirales</taxon>
        <taxon>Lachnospiraceae</taxon>
        <taxon>Roseburia</taxon>
    </lineage>
</organism>
<protein>
    <submittedName>
        <fullName evidence="1">Uncharacterized protein</fullName>
    </submittedName>
</protein>
<gene>
    <name evidence="1" type="ORF">ERS852420_02709</name>
</gene>
<evidence type="ECO:0000313" key="2">
    <source>
        <dbReference type="Proteomes" id="UP000095495"/>
    </source>
</evidence>
<sequence length="99" mass="11412">MILAFLDNFKGDRVCSKMLWKEALHRDYEPKRIELKQICDIMNNSVTDWIMSDGAMHFGVYGKQRGWVRAGFSQGIPDKADSDGFMAVPKQLELEIPFK</sequence>
<dbReference type="EMBL" id="CYXV01000013">
    <property type="protein sequence ID" value="CUN10360.1"/>
    <property type="molecule type" value="Genomic_DNA"/>
</dbReference>
<proteinExistence type="predicted"/>
<dbReference type="AlphaFoldDB" id="A0A173U7C5"/>
<evidence type="ECO:0000313" key="1">
    <source>
        <dbReference type="EMBL" id="CUN10360.1"/>
    </source>
</evidence>
<name>A0A173U7C5_9FIRM</name>
<dbReference type="Proteomes" id="UP000095495">
    <property type="component" value="Unassembled WGS sequence"/>
</dbReference>